<protein>
    <submittedName>
        <fullName evidence="1">Uncharacterized protein</fullName>
    </submittedName>
</protein>
<evidence type="ECO:0000313" key="1">
    <source>
        <dbReference type="EMBL" id="JAH10509.1"/>
    </source>
</evidence>
<reference evidence="1" key="2">
    <citation type="journal article" date="2015" name="Fish Shellfish Immunol.">
        <title>Early steps in the European eel (Anguilla anguilla)-Vibrio vulnificus interaction in the gills: Role of the RtxA13 toxin.</title>
        <authorList>
            <person name="Callol A."/>
            <person name="Pajuelo D."/>
            <person name="Ebbesson L."/>
            <person name="Teles M."/>
            <person name="MacKenzie S."/>
            <person name="Amaro C."/>
        </authorList>
    </citation>
    <scope>NUCLEOTIDE SEQUENCE</scope>
</reference>
<sequence>MVHQSLSRTPSTYQSYKHVIFYLN</sequence>
<proteinExistence type="predicted"/>
<dbReference type="EMBL" id="GBXM01098068">
    <property type="protein sequence ID" value="JAH10509.1"/>
    <property type="molecule type" value="Transcribed_RNA"/>
</dbReference>
<name>A0A0E9Q181_ANGAN</name>
<accession>A0A0E9Q181</accession>
<organism evidence="1">
    <name type="scientific">Anguilla anguilla</name>
    <name type="common">European freshwater eel</name>
    <name type="synonym">Muraena anguilla</name>
    <dbReference type="NCBI Taxonomy" id="7936"/>
    <lineage>
        <taxon>Eukaryota</taxon>
        <taxon>Metazoa</taxon>
        <taxon>Chordata</taxon>
        <taxon>Craniata</taxon>
        <taxon>Vertebrata</taxon>
        <taxon>Euteleostomi</taxon>
        <taxon>Actinopterygii</taxon>
        <taxon>Neopterygii</taxon>
        <taxon>Teleostei</taxon>
        <taxon>Anguilliformes</taxon>
        <taxon>Anguillidae</taxon>
        <taxon>Anguilla</taxon>
    </lineage>
</organism>
<reference evidence="1" key="1">
    <citation type="submission" date="2014-11" db="EMBL/GenBank/DDBJ databases">
        <authorList>
            <person name="Amaro Gonzalez C."/>
        </authorList>
    </citation>
    <scope>NUCLEOTIDE SEQUENCE</scope>
</reference>
<dbReference type="AlphaFoldDB" id="A0A0E9Q181"/>